<dbReference type="Pfam" id="PF10719">
    <property type="entry name" value="ComFB"/>
    <property type="match status" value="1"/>
</dbReference>
<dbReference type="AlphaFoldDB" id="A0A8J6IYT4"/>
<feature type="compositionally biased region" description="Polar residues" evidence="1">
    <location>
        <begin position="1"/>
        <end position="12"/>
    </location>
</feature>
<feature type="compositionally biased region" description="Low complexity" evidence="1">
    <location>
        <begin position="26"/>
        <end position="74"/>
    </location>
</feature>
<protein>
    <submittedName>
        <fullName evidence="2">Late competence development ComFB family protein</fullName>
    </submittedName>
</protein>
<proteinExistence type="predicted"/>
<keyword evidence="3" id="KW-1185">Reference proteome</keyword>
<reference evidence="2" key="1">
    <citation type="submission" date="2020-08" db="EMBL/GenBank/DDBJ databases">
        <title>Genome public.</title>
        <authorList>
            <person name="Liu C."/>
            <person name="Sun Q."/>
        </authorList>
    </citation>
    <scope>NUCLEOTIDE SEQUENCE</scope>
    <source>
        <strain evidence="2">BX5</strain>
    </source>
</reference>
<dbReference type="InterPro" id="IPR019657">
    <property type="entry name" value="ComFB"/>
</dbReference>
<dbReference type="Proteomes" id="UP000602260">
    <property type="component" value="Unassembled WGS sequence"/>
</dbReference>
<comment type="caution">
    <text evidence="2">The sequence shown here is derived from an EMBL/GenBank/DDBJ whole genome shotgun (WGS) entry which is preliminary data.</text>
</comment>
<feature type="compositionally biased region" description="Pro residues" evidence="1">
    <location>
        <begin position="145"/>
        <end position="155"/>
    </location>
</feature>
<feature type="compositionally biased region" description="Low complexity" evidence="1">
    <location>
        <begin position="121"/>
        <end position="144"/>
    </location>
</feature>
<dbReference type="RefSeq" id="WP_186879113.1">
    <property type="nucleotide sequence ID" value="NZ_JACOPN010000008.1"/>
</dbReference>
<evidence type="ECO:0000313" key="2">
    <source>
        <dbReference type="EMBL" id="MBC5717985.1"/>
    </source>
</evidence>
<organism evidence="2 3">
    <name type="scientific">Flintibacter faecis</name>
    <dbReference type="NCBI Taxonomy" id="2763047"/>
    <lineage>
        <taxon>Bacteria</taxon>
        <taxon>Bacillati</taxon>
        <taxon>Bacillota</taxon>
        <taxon>Clostridia</taxon>
        <taxon>Eubacteriales</taxon>
        <taxon>Flintibacter</taxon>
    </lineage>
</organism>
<feature type="compositionally biased region" description="Polar residues" evidence="1">
    <location>
        <begin position="85"/>
        <end position="96"/>
    </location>
</feature>
<dbReference type="EMBL" id="JACOPN010000008">
    <property type="protein sequence ID" value="MBC5717985.1"/>
    <property type="molecule type" value="Genomic_DNA"/>
</dbReference>
<sequence length="297" mass="31050">MSASKESNSSKTAHVMNLLSRTRANPAAEAAAQEKAVQPAEAAVPPTPTAAAVPPTPAAAAPAPVPAPAESAPQSTPPTSPIIASLSSDHAISSQIKDALASSLEELAGSEPAAETPPAPVVEEVPQPKSVAEEPAAPVIEEVPQPEPVVETPPAPVVEEVPQPKSVAEEPAAPVIEEVPQPEPVVETPPAPVAVDSAAEKPDEEEVICANIMEILVERKAETYMELFGLCCCDRCKMDVQALALTELPAKYVVMAKNELPLRLSLYEGRMNTAVTAQILRACKVVLAEPRHKLFPL</sequence>
<name>A0A8J6IYT4_9FIRM</name>
<evidence type="ECO:0000256" key="1">
    <source>
        <dbReference type="SAM" id="MobiDB-lite"/>
    </source>
</evidence>
<evidence type="ECO:0000313" key="3">
    <source>
        <dbReference type="Proteomes" id="UP000602260"/>
    </source>
</evidence>
<accession>A0A8J6IYT4</accession>
<feature type="region of interest" description="Disordered" evidence="1">
    <location>
        <begin position="1"/>
        <end position="155"/>
    </location>
</feature>
<gene>
    <name evidence="2" type="ORF">H8S55_11770</name>
</gene>